<evidence type="ECO:0000256" key="1">
    <source>
        <dbReference type="SAM" id="MobiDB-lite"/>
    </source>
</evidence>
<keyword evidence="4" id="KW-1185">Reference proteome</keyword>
<dbReference type="Gene3D" id="1.25.10.10">
    <property type="entry name" value="Leucine-rich Repeat Variant"/>
    <property type="match status" value="1"/>
</dbReference>
<feature type="domain" description="TIR" evidence="2">
    <location>
        <begin position="526"/>
        <end position="635"/>
    </location>
</feature>
<dbReference type="Pfam" id="PF13676">
    <property type="entry name" value="TIR_2"/>
    <property type="match status" value="1"/>
</dbReference>
<dbReference type="Gene3D" id="3.40.50.10140">
    <property type="entry name" value="Toll/interleukin-1 receptor homology (TIR) domain"/>
    <property type="match status" value="1"/>
</dbReference>
<feature type="region of interest" description="Disordered" evidence="1">
    <location>
        <begin position="125"/>
        <end position="144"/>
    </location>
</feature>
<reference evidence="3" key="1">
    <citation type="submission" date="2018-11" db="EMBL/GenBank/DDBJ databases">
        <authorList>
            <person name="Alioto T."/>
            <person name="Alioto T."/>
        </authorList>
    </citation>
    <scope>NUCLEOTIDE SEQUENCE</scope>
</reference>
<dbReference type="AlphaFoldDB" id="A0A8B6HAS0"/>
<dbReference type="SUPFAM" id="SSF48371">
    <property type="entry name" value="ARM repeat"/>
    <property type="match status" value="1"/>
</dbReference>
<accession>A0A8B6HAS0</accession>
<dbReference type="EMBL" id="UYJE01009708">
    <property type="protein sequence ID" value="VDI75983.1"/>
    <property type="molecule type" value="Genomic_DNA"/>
</dbReference>
<dbReference type="Proteomes" id="UP000596742">
    <property type="component" value="Unassembled WGS sequence"/>
</dbReference>
<dbReference type="InterPro" id="IPR011989">
    <property type="entry name" value="ARM-like"/>
</dbReference>
<evidence type="ECO:0000313" key="3">
    <source>
        <dbReference type="EMBL" id="VDI75983.1"/>
    </source>
</evidence>
<dbReference type="InterPro" id="IPR016024">
    <property type="entry name" value="ARM-type_fold"/>
</dbReference>
<protein>
    <recommendedName>
        <fullName evidence="2">TIR domain-containing protein</fullName>
    </recommendedName>
</protein>
<sequence length="714" mass="81917">MEKETLHDDIKSCKLISVLPDKLPKESEKCIRKTHDESVTNPKENIKENIAFDKKDESKECQAEQKDICGNEPVTMVTSLTDTGLITSYQHRGEKPDVSHLMMLKILPDSILESDPSVNDFLPDKNNNANLPQRDSCETPPIPKDEEINCKTSNHIPSTEAARSLSLFKGGLLQNVENERLSLSGLVRVLGERDDILDIKHNKDLEHIWNCLKPDKKEGKKCGAAVERVVKADYNIIFKNCLKHLKDVDFQQTDSFIGWHQVKSMLNVAWMLSDSSPLFCKRTIEDTEALQNLYNIMRLIIECDLFEENKNLKYIIKAFLGILHNICRHCSNLKESLRSCPFLSVMLRLSKTKIAMIRAKCLIVMSYIVNDSEIHVVSTDCKVLVFIIDILKNAKCSDNHMSYKYGMNVSEILHGLNNLLANDENKEKLMSLDVLNLYLEILSKNFSDEEVCLTVTGIWKLSFHDSNKEKMKMNSQLLEELDRLQLSDKEDVRHAARGALWEINQHVEGPNLNTNSGKLEVDCPHIMISYQWDNQSVMLKVKDRLKEAGYKVWMDVEHMTGSTLEAMALAVEKAAVVLIAMSQKYKDSPSCRSEAEYTYKLRKSFIPLRLQHRYVPDGWLGMLIGTRLYFDISSEDKIYPQMDNVIKELGNRGKIGTHTDTVDGYTNTKQVNTAINRLRYEDWSTTDVSSWLSENTTTQLNCLRTYLRSWMEHY</sequence>
<organism evidence="3 4">
    <name type="scientific">Mytilus galloprovincialis</name>
    <name type="common">Mediterranean mussel</name>
    <dbReference type="NCBI Taxonomy" id="29158"/>
    <lineage>
        <taxon>Eukaryota</taxon>
        <taxon>Metazoa</taxon>
        <taxon>Spiralia</taxon>
        <taxon>Lophotrochozoa</taxon>
        <taxon>Mollusca</taxon>
        <taxon>Bivalvia</taxon>
        <taxon>Autobranchia</taxon>
        <taxon>Pteriomorphia</taxon>
        <taxon>Mytilida</taxon>
        <taxon>Mytiloidea</taxon>
        <taxon>Mytilidae</taxon>
        <taxon>Mytilinae</taxon>
        <taxon>Mytilus</taxon>
    </lineage>
</organism>
<dbReference type="SUPFAM" id="SSF52200">
    <property type="entry name" value="Toll/Interleukin receptor TIR domain"/>
    <property type="match status" value="1"/>
</dbReference>
<proteinExistence type="predicted"/>
<dbReference type="PANTHER" id="PTHR46270">
    <property type="entry name" value="ARMADILLO-TYPE FOLD-RELATED"/>
    <property type="match status" value="1"/>
</dbReference>
<comment type="caution">
    <text evidence="3">The sequence shown here is derived from an EMBL/GenBank/DDBJ whole genome shotgun (WGS) entry which is preliminary data.</text>
</comment>
<dbReference type="PANTHER" id="PTHR46270:SF2">
    <property type="entry name" value="TIR DOMAIN-CONTAINING PROTEIN"/>
    <property type="match status" value="1"/>
</dbReference>
<evidence type="ECO:0000313" key="4">
    <source>
        <dbReference type="Proteomes" id="UP000596742"/>
    </source>
</evidence>
<name>A0A8B6HAS0_MYTGA</name>
<gene>
    <name evidence="3" type="ORF">MGAL_10B015403</name>
</gene>
<evidence type="ECO:0000259" key="2">
    <source>
        <dbReference type="Pfam" id="PF13676"/>
    </source>
</evidence>
<dbReference type="InterPro" id="IPR000157">
    <property type="entry name" value="TIR_dom"/>
</dbReference>
<dbReference type="InterPro" id="IPR035897">
    <property type="entry name" value="Toll_tir_struct_dom_sf"/>
</dbReference>
<dbReference type="GO" id="GO:0007165">
    <property type="term" value="P:signal transduction"/>
    <property type="evidence" value="ECO:0007669"/>
    <property type="project" value="InterPro"/>
</dbReference>
<dbReference type="OrthoDB" id="2148946at2759"/>